<feature type="compositionally biased region" description="Polar residues" evidence="1">
    <location>
        <begin position="58"/>
        <end position="67"/>
    </location>
</feature>
<dbReference type="Proteomes" id="UP000011115">
    <property type="component" value="Unassembled WGS sequence"/>
</dbReference>
<protein>
    <submittedName>
        <fullName evidence="2">Integrase core domain containing protein</fullName>
    </submittedName>
</protein>
<keyword evidence="3" id="KW-1185">Reference proteome</keyword>
<sequence>MTQMRTELGLVLKHVSGGAEKVNAVNYLTRTPPPVEECYYEEDAYAVNDQTGGFRPNAQGSNTENWRQGQGNQGQNYGNYNREVTMSGMGTSIATTALTGTTKATETIGLDPMFPLKIGNLVLGKLEAIWRTLKI</sequence>
<organism evidence="2 3">
    <name type="scientific">Solanum tuberosum</name>
    <name type="common">Potato</name>
    <dbReference type="NCBI Taxonomy" id="4113"/>
    <lineage>
        <taxon>Eukaryota</taxon>
        <taxon>Viridiplantae</taxon>
        <taxon>Streptophyta</taxon>
        <taxon>Embryophyta</taxon>
        <taxon>Tracheophyta</taxon>
        <taxon>Spermatophyta</taxon>
        <taxon>Magnoliopsida</taxon>
        <taxon>eudicotyledons</taxon>
        <taxon>Gunneridae</taxon>
        <taxon>Pentapetalae</taxon>
        <taxon>asterids</taxon>
        <taxon>lamiids</taxon>
        <taxon>Solanales</taxon>
        <taxon>Solanaceae</taxon>
        <taxon>Solanoideae</taxon>
        <taxon>Solaneae</taxon>
        <taxon>Solanum</taxon>
    </lineage>
</organism>
<proteinExistence type="predicted"/>
<evidence type="ECO:0000313" key="3">
    <source>
        <dbReference type="Proteomes" id="UP000011115"/>
    </source>
</evidence>
<dbReference type="Gramene" id="PGSC0003DMT400086174">
    <property type="protein sequence ID" value="PGSC0003DMT400086174"/>
    <property type="gene ID" value="PGSC0003DMG400035745"/>
</dbReference>
<dbReference type="HOGENOM" id="CLU_1910319_0_0_1"/>
<feature type="region of interest" description="Disordered" evidence="1">
    <location>
        <begin position="50"/>
        <end position="78"/>
    </location>
</feature>
<reference evidence="3" key="1">
    <citation type="journal article" date="2011" name="Nature">
        <title>Genome sequence and analysis of the tuber crop potato.</title>
        <authorList>
            <consortium name="The Potato Genome Sequencing Consortium"/>
        </authorList>
    </citation>
    <scope>NUCLEOTIDE SEQUENCE [LARGE SCALE GENOMIC DNA]</scope>
    <source>
        <strain evidence="3">cv. DM1-3 516 R44</strain>
    </source>
</reference>
<dbReference type="InParanoid" id="M1DB57"/>
<evidence type="ECO:0000256" key="1">
    <source>
        <dbReference type="SAM" id="MobiDB-lite"/>
    </source>
</evidence>
<dbReference type="EnsemblPlants" id="PGSC0003DMT400086174">
    <property type="protein sequence ID" value="PGSC0003DMT400086174"/>
    <property type="gene ID" value="PGSC0003DMG400035745"/>
</dbReference>
<dbReference type="PaxDb" id="4113-PGSC0003DMT400086174"/>
<name>M1DB57_SOLTU</name>
<dbReference type="AlphaFoldDB" id="M1DB57"/>
<feature type="compositionally biased region" description="Low complexity" evidence="1">
    <location>
        <begin position="68"/>
        <end position="78"/>
    </location>
</feature>
<accession>M1DB57</accession>
<evidence type="ECO:0000313" key="2">
    <source>
        <dbReference type="EnsemblPlants" id="PGSC0003DMT400086174"/>
    </source>
</evidence>
<reference evidence="2" key="2">
    <citation type="submission" date="2015-06" db="UniProtKB">
        <authorList>
            <consortium name="EnsemblPlants"/>
        </authorList>
    </citation>
    <scope>IDENTIFICATION</scope>
    <source>
        <strain evidence="2">DM1-3 516 R44</strain>
    </source>
</reference>